<evidence type="ECO:0000256" key="6">
    <source>
        <dbReference type="ARBA" id="ARBA00022793"/>
    </source>
</evidence>
<dbReference type="PANTHER" id="PTHR35524:SF1">
    <property type="entry name" value="ALPHA-ACETOLACTATE DECARBOXYLASE"/>
    <property type="match status" value="1"/>
</dbReference>
<evidence type="ECO:0000256" key="3">
    <source>
        <dbReference type="ARBA" id="ARBA00007106"/>
    </source>
</evidence>
<gene>
    <name evidence="10" type="ORF">B0H65DRAFT_461414</name>
</gene>
<feature type="region of interest" description="Disordered" evidence="9">
    <location>
        <begin position="1"/>
        <end position="37"/>
    </location>
</feature>
<comment type="pathway">
    <text evidence="2">Polyol metabolism; (R,R)-butane-2,3-diol biosynthesis; (R,R)-butane-2,3-diol from pyruvate: step 2/3.</text>
</comment>
<evidence type="ECO:0000256" key="5">
    <source>
        <dbReference type="ARBA" id="ARBA00020164"/>
    </source>
</evidence>
<dbReference type="SUPFAM" id="SSF117856">
    <property type="entry name" value="AF0104/ALDC/Ptd012-like"/>
    <property type="match status" value="1"/>
</dbReference>
<evidence type="ECO:0000313" key="10">
    <source>
        <dbReference type="EMBL" id="KAK3347791.1"/>
    </source>
</evidence>
<reference evidence="10" key="1">
    <citation type="journal article" date="2023" name="Mol. Phylogenet. Evol.">
        <title>Genome-scale phylogeny and comparative genomics of the fungal order Sordariales.</title>
        <authorList>
            <person name="Hensen N."/>
            <person name="Bonometti L."/>
            <person name="Westerberg I."/>
            <person name="Brannstrom I.O."/>
            <person name="Guillou S."/>
            <person name="Cros-Aarteil S."/>
            <person name="Calhoun S."/>
            <person name="Haridas S."/>
            <person name="Kuo A."/>
            <person name="Mondo S."/>
            <person name="Pangilinan J."/>
            <person name="Riley R."/>
            <person name="LaButti K."/>
            <person name="Andreopoulos B."/>
            <person name="Lipzen A."/>
            <person name="Chen C."/>
            <person name="Yan M."/>
            <person name="Daum C."/>
            <person name="Ng V."/>
            <person name="Clum A."/>
            <person name="Steindorff A."/>
            <person name="Ohm R.A."/>
            <person name="Martin F."/>
            <person name="Silar P."/>
            <person name="Natvig D.O."/>
            <person name="Lalanne C."/>
            <person name="Gautier V."/>
            <person name="Ament-Velasquez S.L."/>
            <person name="Kruys A."/>
            <person name="Hutchinson M.I."/>
            <person name="Powell A.J."/>
            <person name="Barry K."/>
            <person name="Miller A.N."/>
            <person name="Grigoriev I.V."/>
            <person name="Debuchy R."/>
            <person name="Gladieux P."/>
            <person name="Hiltunen Thoren M."/>
            <person name="Johannesson H."/>
        </authorList>
    </citation>
    <scope>NUCLEOTIDE SEQUENCE</scope>
    <source>
        <strain evidence="10">CBS 560.94</strain>
    </source>
</reference>
<dbReference type="GO" id="GO:0047605">
    <property type="term" value="F:acetolactate decarboxylase activity"/>
    <property type="evidence" value="ECO:0007669"/>
    <property type="project" value="UniProtKB-EC"/>
</dbReference>
<organism evidence="10 11">
    <name type="scientific">Neurospora tetraspora</name>
    <dbReference type="NCBI Taxonomy" id="94610"/>
    <lineage>
        <taxon>Eukaryota</taxon>
        <taxon>Fungi</taxon>
        <taxon>Dikarya</taxon>
        <taxon>Ascomycota</taxon>
        <taxon>Pezizomycotina</taxon>
        <taxon>Sordariomycetes</taxon>
        <taxon>Sordariomycetidae</taxon>
        <taxon>Sordariales</taxon>
        <taxon>Sordariaceae</taxon>
        <taxon>Neurospora</taxon>
    </lineage>
</organism>
<dbReference type="InterPro" id="IPR005128">
    <property type="entry name" value="Acetolactate_a_deCO2ase"/>
</dbReference>
<evidence type="ECO:0000256" key="9">
    <source>
        <dbReference type="SAM" id="MobiDB-lite"/>
    </source>
</evidence>
<protein>
    <recommendedName>
        <fullName evidence="5">Alpha-acetolactate decarboxylase</fullName>
        <ecNumber evidence="4">4.1.1.5</ecNumber>
    </recommendedName>
</protein>
<evidence type="ECO:0000256" key="7">
    <source>
        <dbReference type="ARBA" id="ARBA00023061"/>
    </source>
</evidence>
<evidence type="ECO:0000256" key="2">
    <source>
        <dbReference type="ARBA" id="ARBA00005170"/>
    </source>
</evidence>
<evidence type="ECO:0000256" key="4">
    <source>
        <dbReference type="ARBA" id="ARBA00013204"/>
    </source>
</evidence>
<evidence type="ECO:0000313" key="11">
    <source>
        <dbReference type="Proteomes" id="UP001278500"/>
    </source>
</evidence>
<evidence type="ECO:0000256" key="8">
    <source>
        <dbReference type="ARBA" id="ARBA00023239"/>
    </source>
</evidence>
<sequence>MLLQHPNSPGAANRRIRKRVESPFPQHSGPAASRARPAEVHVAEPAFLLRGTRYTHPRMAQNEVFQYSLMSALMHGVATNGTPISRVLDHGNHGLGTFKSMNGEMIVLDGVCYQMKSDGTVEHIHTPSEVITPFATVTRFNPDVSTRATISSKKDLSALLSKLFPQGKNHFHAIRMDGTFKKIEVRTAGGQCFPRERLVAVAERQTTNTFEAVKGTIIGFRCPAYVMGINVAGDHLHFIDEERQKGGHILEFETEGDVEVGVSLMSKFHLEVPTEDEEFNEASLVYDEDGIEKVEG</sequence>
<dbReference type="PANTHER" id="PTHR35524">
    <property type="entry name" value="ALPHA-ACETOLACTATE DECARBOXYLASE"/>
    <property type="match status" value="1"/>
</dbReference>
<dbReference type="Proteomes" id="UP001278500">
    <property type="component" value="Unassembled WGS sequence"/>
</dbReference>
<name>A0AAE0JHJ8_9PEZI</name>
<comment type="similarity">
    <text evidence="3">Belongs to the alpha-acetolactate decarboxylase family.</text>
</comment>
<reference evidence="10" key="2">
    <citation type="submission" date="2023-06" db="EMBL/GenBank/DDBJ databases">
        <authorList>
            <consortium name="Lawrence Berkeley National Laboratory"/>
            <person name="Haridas S."/>
            <person name="Hensen N."/>
            <person name="Bonometti L."/>
            <person name="Westerberg I."/>
            <person name="Brannstrom I.O."/>
            <person name="Guillou S."/>
            <person name="Cros-Aarteil S."/>
            <person name="Calhoun S."/>
            <person name="Kuo A."/>
            <person name="Mondo S."/>
            <person name="Pangilinan J."/>
            <person name="Riley R."/>
            <person name="Labutti K."/>
            <person name="Andreopoulos B."/>
            <person name="Lipzen A."/>
            <person name="Chen C."/>
            <person name="Yanf M."/>
            <person name="Daum C."/>
            <person name="Ng V."/>
            <person name="Clum A."/>
            <person name="Steindorff A."/>
            <person name="Ohm R."/>
            <person name="Martin F."/>
            <person name="Silar P."/>
            <person name="Natvig D."/>
            <person name="Lalanne C."/>
            <person name="Gautier V."/>
            <person name="Ament-Velasquez S.L."/>
            <person name="Kruys A."/>
            <person name="Hutchinson M.I."/>
            <person name="Powell A.J."/>
            <person name="Barry K."/>
            <person name="Miller A.N."/>
            <person name="Grigoriev I.V."/>
            <person name="Debuchy R."/>
            <person name="Gladieux P."/>
            <person name="Thoren M.H."/>
            <person name="Johannesson H."/>
        </authorList>
    </citation>
    <scope>NUCLEOTIDE SEQUENCE</scope>
    <source>
        <strain evidence="10">CBS 560.94</strain>
    </source>
</reference>
<dbReference type="Pfam" id="PF03306">
    <property type="entry name" value="AAL_decarboxy"/>
    <property type="match status" value="1"/>
</dbReference>
<dbReference type="AlphaFoldDB" id="A0AAE0JHJ8"/>
<dbReference type="EC" id="4.1.1.5" evidence="4"/>
<dbReference type="EMBL" id="JAUEPP010000003">
    <property type="protein sequence ID" value="KAK3347791.1"/>
    <property type="molecule type" value="Genomic_DNA"/>
</dbReference>
<keyword evidence="8" id="KW-0456">Lyase</keyword>
<comment type="catalytic activity">
    <reaction evidence="1">
        <text>(2S)-2-acetolactate + H(+) = (R)-acetoin + CO2</text>
        <dbReference type="Rhea" id="RHEA:21580"/>
        <dbReference type="ChEBI" id="CHEBI:15378"/>
        <dbReference type="ChEBI" id="CHEBI:15686"/>
        <dbReference type="ChEBI" id="CHEBI:16526"/>
        <dbReference type="ChEBI" id="CHEBI:58476"/>
        <dbReference type="EC" id="4.1.1.5"/>
    </reaction>
</comment>
<keyword evidence="11" id="KW-1185">Reference proteome</keyword>
<dbReference type="GeneID" id="87863749"/>
<dbReference type="Gene3D" id="3.30.1330.80">
    <property type="entry name" value="Hypothetical protein, similar to alpha- acetolactate decarboxylase, domain 2"/>
    <property type="match status" value="2"/>
</dbReference>
<comment type="caution">
    <text evidence="10">The sequence shown here is derived from an EMBL/GenBank/DDBJ whole genome shotgun (WGS) entry which is preliminary data.</text>
</comment>
<dbReference type="CDD" id="cd17299">
    <property type="entry name" value="acetolactate_decarboxylase"/>
    <property type="match status" value="1"/>
</dbReference>
<keyword evidence="7" id="KW-0005">Acetoin biosynthesis</keyword>
<evidence type="ECO:0000256" key="1">
    <source>
        <dbReference type="ARBA" id="ARBA00001784"/>
    </source>
</evidence>
<accession>A0AAE0JHJ8</accession>
<dbReference type="RefSeq" id="XP_062682873.1">
    <property type="nucleotide sequence ID" value="XM_062826595.1"/>
</dbReference>
<dbReference type="GO" id="GO:0045151">
    <property type="term" value="P:acetoin biosynthetic process"/>
    <property type="evidence" value="ECO:0007669"/>
    <property type="project" value="UniProtKB-KW"/>
</dbReference>
<keyword evidence="6" id="KW-0210">Decarboxylase</keyword>
<dbReference type="NCBIfam" id="TIGR01252">
    <property type="entry name" value="acetolac_decarb"/>
    <property type="match status" value="1"/>
</dbReference>
<proteinExistence type="inferred from homology"/>